<protein>
    <recommendedName>
        <fullName evidence="4">Transmembrane protein</fullName>
    </recommendedName>
</protein>
<proteinExistence type="predicted"/>
<feature type="transmembrane region" description="Helical" evidence="1">
    <location>
        <begin position="94"/>
        <end position="124"/>
    </location>
</feature>
<keyword evidence="3" id="KW-1185">Reference proteome</keyword>
<keyword evidence="1" id="KW-1133">Transmembrane helix</keyword>
<evidence type="ECO:0000313" key="2">
    <source>
        <dbReference type="EMBL" id="PZX20319.1"/>
    </source>
</evidence>
<dbReference type="EMBL" id="QKZK01000002">
    <property type="protein sequence ID" value="PZX20319.1"/>
    <property type="molecule type" value="Genomic_DNA"/>
</dbReference>
<evidence type="ECO:0000313" key="3">
    <source>
        <dbReference type="Proteomes" id="UP000249239"/>
    </source>
</evidence>
<sequence>MRFLVNLDSLSFHWSIFFIDGFDFASIFLRPCFGTSSTLLRLRFDTASTMSRRRPEESTNLVRRRCVKAGVCAILMIVGWTGVFLFIFRLPCVALLILGGALFFFFFECITFSNILLFPLWGWVANL</sequence>
<evidence type="ECO:0000256" key="1">
    <source>
        <dbReference type="SAM" id="Phobius"/>
    </source>
</evidence>
<reference evidence="2 3" key="1">
    <citation type="submission" date="2018-06" db="EMBL/GenBank/DDBJ databases">
        <title>Genomic Encyclopedia of Archaeal and Bacterial Type Strains, Phase II (KMG-II): from individual species to whole genera.</title>
        <authorList>
            <person name="Goeker M."/>
        </authorList>
    </citation>
    <scope>NUCLEOTIDE SEQUENCE [LARGE SCALE GENOMIC DNA]</scope>
    <source>
        <strain evidence="2 3">DSM 6779</strain>
    </source>
</reference>
<gene>
    <name evidence="2" type="ORF">LX69_00316</name>
</gene>
<organism evidence="2 3">
    <name type="scientific">Breznakibacter xylanolyticus</name>
    <dbReference type="NCBI Taxonomy" id="990"/>
    <lineage>
        <taxon>Bacteria</taxon>
        <taxon>Pseudomonadati</taxon>
        <taxon>Bacteroidota</taxon>
        <taxon>Bacteroidia</taxon>
        <taxon>Marinilabiliales</taxon>
        <taxon>Marinilabiliaceae</taxon>
        <taxon>Breznakibacter</taxon>
    </lineage>
</organism>
<comment type="caution">
    <text evidence="2">The sequence shown here is derived from an EMBL/GenBank/DDBJ whole genome shotgun (WGS) entry which is preliminary data.</text>
</comment>
<dbReference type="Proteomes" id="UP000249239">
    <property type="component" value="Unassembled WGS sequence"/>
</dbReference>
<feature type="transmembrane region" description="Helical" evidence="1">
    <location>
        <begin position="69"/>
        <end position="88"/>
    </location>
</feature>
<evidence type="ECO:0008006" key="4">
    <source>
        <dbReference type="Google" id="ProtNLM"/>
    </source>
</evidence>
<keyword evidence="1" id="KW-0472">Membrane</keyword>
<accession>A0A2W7QEI1</accession>
<keyword evidence="1" id="KW-0812">Transmembrane</keyword>
<dbReference type="AlphaFoldDB" id="A0A2W7QEI1"/>
<name>A0A2W7QEI1_9BACT</name>
<feature type="transmembrane region" description="Helical" evidence="1">
    <location>
        <begin position="12"/>
        <end position="33"/>
    </location>
</feature>